<evidence type="ECO:0000313" key="1">
    <source>
        <dbReference type="EMBL" id="KAA0045223.1"/>
    </source>
</evidence>
<dbReference type="SUPFAM" id="SSF56672">
    <property type="entry name" value="DNA/RNA polymerases"/>
    <property type="match status" value="1"/>
</dbReference>
<dbReference type="GO" id="GO:0008233">
    <property type="term" value="F:peptidase activity"/>
    <property type="evidence" value="ECO:0007669"/>
    <property type="project" value="UniProtKB-KW"/>
</dbReference>
<name>A0A5A7TNV7_CUCMM</name>
<dbReference type="Proteomes" id="UP000321393">
    <property type="component" value="Unassembled WGS sequence"/>
</dbReference>
<organism evidence="1 3">
    <name type="scientific">Cucumis melo var. makuwa</name>
    <name type="common">Oriental melon</name>
    <dbReference type="NCBI Taxonomy" id="1194695"/>
    <lineage>
        <taxon>Eukaryota</taxon>
        <taxon>Viridiplantae</taxon>
        <taxon>Streptophyta</taxon>
        <taxon>Embryophyta</taxon>
        <taxon>Tracheophyta</taxon>
        <taxon>Spermatophyta</taxon>
        <taxon>Magnoliopsida</taxon>
        <taxon>eudicotyledons</taxon>
        <taxon>Gunneridae</taxon>
        <taxon>Pentapetalae</taxon>
        <taxon>rosids</taxon>
        <taxon>fabids</taxon>
        <taxon>Cucurbitales</taxon>
        <taxon>Cucurbitaceae</taxon>
        <taxon>Benincaseae</taxon>
        <taxon>Cucumis</taxon>
    </lineage>
</organism>
<dbReference type="InterPro" id="IPR043502">
    <property type="entry name" value="DNA/RNA_pol_sf"/>
</dbReference>
<dbReference type="CDD" id="cd00303">
    <property type="entry name" value="retropepsin_like"/>
    <property type="match status" value="1"/>
</dbReference>
<dbReference type="InterPro" id="IPR032567">
    <property type="entry name" value="RTL1-rel"/>
</dbReference>
<dbReference type="GO" id="GO:0006508">
    <property type="term" value="P:proteolysis"/>
    <property type="evidence" value="ECO:0007669"/>
    <property type="project" value="UniProtKB-KW"/>
</dbReference>
<protein>
    <submittedName>
        <fullName evidence="1">Gag protease polyprotein</fullName>
    </submittedName>
</protein>
<reference evidence="3 4" key="1">
    <citation type="submission" date="2019-08" db="EMBL/GenBank/DDBJ databases">
        <title>Draft genome sequences of two oriental melons (Cucumis melo L. var makuwa).</title>
        <authorList>
            <person name="Kwon S.-Y."/>
        </authorList>
    </citation>
    <scope>NUCLEOTIDE SEQUENCE [LARGE SCALE GENOMIC DNA]</scope>
    <source>
        <strain evidence="4">cv. Chang Bougi</strain>
        <strain evidence="3">cv. SW 3</strain>
        <tissue evidence="1">Leaf</tissue>
    </source>
</reference>
<dbReference type="Proteomes" id="UP000321947">
    <property type="component" value="Unassembled WGS sequence"/>
</dbReference>
<dbReference type="EMBL" id="SSTE01014747">
    <property type="protein sequence ID" value="KAA0045223.1"/>
    <property type="molecule type" value="Genomic_DNA"/>
</dbReference>
<comment type="caution">
    <text evidence="1">The sequence shown here is derived from an EMBL/GenBank/DDBJ whole genome shotgun (WGS) entry which is preliminary data.</text>
</comment>
<dbReference type="EMBL" id="SSTD01007051">
    <property type="protein sequence ID" value="TYK19251.1"/>
    <property type="molecule type" value="Genomic_DNA"/>
</dbReference>
<dbReference type="PANTHER" id="PTHR15503:SF45">
    <property type="entry name" value="RNA-DIRECTED DNA POLYMERASE HOMOLOG"/>
    <property type="match status" value="1"/>
</dbReference>
<sequence length="312" mass="34921">MLGGDVNQITWEQFNESFYAKFFSDNLRYTKQQESEPRARRCDCGAIQCREIVAAGKTLKELPACRSCRRSHGGRCSAGSEVCYKCKQPGHEVEQAGTVVTSTLPILGHFAFVLFDFRSSHSFISSMFVQHMCLEVEPLNNILSVSTPSGEVMLSKEKIKACEIEIANHLLDVTLIVLDRRDFDAILGMYWLPAKYANIDCSCKEVVFNPPSSTSLKYKGTGTVVLPKVISAMKAKNIPTFFLMSFQDLPPRKIDFAFKLELDTVPVSRAPYKMAPTELKELKVKLQELLDKGFIRPSVSSWGAPIALIIEC</sequence>
<keyword evidence="1" id="KW-0645">Protease</keyword>
<evidence type="ECO:0000313" key="3">
    <source>
        <dbReference type="Proteomes" id="UP000321393"/>
    </source>
</evidence>
<accession>A0A5A7TNV7</accession>
<keyword evidence="1" id="KW-0378">Hydrolase</keyword>
<dbReference type="Pfam" id="PF08284">
    <property type="entry name" value="RVP_2"/>
    <property type="match status" value="1"/>
</dbReference>
<evidence type="ECO:0000313" key="2">
    <source>
        <dbReference type="EMBL" id="TYK19251.1"/>
    </source>
</evidence>
<gene>
    <name evidence="2" type="ORF">E5676_scaffold1493G00560</name>
    <name evidence="1" type="ORF">E6C27_scaffold30G002350</name>
</gene>
<dbReference type="Gene3D" id="3.10.10.10">
    <property type="entry name" value="HIV Type 1 Reverse Transcriptase, subunit A, domain 1"/>
    <property type="match status" value="1"/>
</dbReference>
<dbReference type="AlphaFoldDB" id="A0A5A7TNV7"/>
<dbReference type="OrthoDB" id="1749844at2759"/>
<dbReference type="InterPro" id="IPR021109">
    <property type="entry name" value="Peptidase_aspartic_dom_sf"/>
</dbReference>
<proteinExistence type="predicted"/>
<dbReference type="PANTHER" id="PTHR15503">
    <property type="entry name" value="LDOC1 RELATED"/>
    <property type="match status" value="1"/>
</dbReference>
<dbReference type="Gene3D" id="2.40.70.10">
    <property type="entry name" value="Acid Proteases"/>
    <property type="match status" value="1"/>
</dbReference>
<evidence type="ECO:0000313" key="4">
    <source>
        <dbReference type="Proteomes" id="UP000321947"/>
    </source>
</evidence>